<dbReference type="Proteomes" id="UP001066276">
    <property type="component" value="Chromosome 1_2"/>
</dbReference>
<gene>
    <name evidence="1" type="ORF">NDU88_003595</name>
</gene>
<accession>A0AAV7W7Z1</accession>
<evidence type="ECO:0000313" key="1">
    <source>
        <dbReference type="EMBL" id="KAJ1208209.1"/>
    </source>
</evidence>
<dbReference type="EMBL" id="JANPWB010000002">
    <property type="protein sequence ID" value="KAJ1208209.1"/>
    <property type="molecule type" value="Genomic_DNA"/>
</dbReference>
<dbReference type="AlphaFoldDB" id="A0AAV7W7Z1"/>
<comment type="caution">
    <text evidence="1">The sequence shown here is derived from an EMBL/GenBank/DDBJ whole genome shotgun (WGS) entry which is preliminary data.</text>
</comment>
<name>A0AAV7W7Z1_PLEWA</name>
<sequence length="148" mass="16584">MLRRQRSPGVVGDRRVRMLKLVQQSIAPSTRRSYVQAWLEFLNSGAVKRKGGVEGCGRRREDAVHFIMEQIEMGLSAVTISGLWDYADTNIPTAFTKQQSTPLEAALIRAQQLVFSGYLHNEEIKGGRVKATQISCSPMQAEARNCFQ</sequence>
<reference evidence="1" key="1">
    <citation type="journal article" date="2022" name="bioRxiv">
        <title>Sequencing and chromosome-scale assembly of the giantPleurodeles waltlgenome.</title>
        <authorList>
            <person name="Brown T."/>
            <person name="Elewa A."/>
            <person name="Iarovenko S."/>
            <person name="Subramanian E."/>
            <person name="Araus A.J."/>
            <person name="Petzold A."/>
            <person name="Susuki M."/>
            <person name="Suzuki K.-i.T."/>
            <person name="Hayashi T."/>
            <person name="Toyoda A."/>
            <person name="Oliveira C."/>
            <person name="Osipova E."/>
            <person name="Leigh N.D."/>
            <person name="Simon A."/>
            <person name="Yun M.H."/>
        </authorList>
    </citation>
    <scope>NUCLEOTIDE SEQUENCE</scope>
    <source>
        <strain evidence="1">20211129_DDA</strain>
        <tissue evidence="1">Liver</tissue>
    </source>
</reference>
<proteinExistence type="predicted"/>
<organism evidence="1 2">
    <name type="scientific">Pleurodeles waltl</name>
    <name type="common">Iberian ribbed newt</name>
    <dbReference type="NCBI Taxonomy" id="8319"/>
    <lineage>
        <taxon>Eukaryota</taxon>
        <taxon>Metazoa</taxon>
        <taxon>Chordata</taxon>
        <taxon>Craniata</taxon>
        <taxon>Vertebrata</taxon>
        <taxon>Euteleostomi</taxon>
        <taxon>Amphibia</taxon>
        <taxon>Batrachia</taxon>
        <taxon>Caudata</taxon>
        <taxon>Salamandroidea</taxon>
        <taxon>Salamandridae</taxon>
        <taxon>Pleurodelinae</taxon>
        <taxon>Pleurodeles</taxon>
    </lineage>
</organism>
<keyword evidence="2" id="KW-1185">Reference proteome</keyword>
<protein>
    <submittedName>
        <fullName evidence="1">Uncharacterized protein</fullName>
    </submittedName>
</protein>
<evidence type="ECO:0000313" key="2">
    <source>
        <dbReference type="Proteomes" id="UP001066276"/>
    </source>
</evidence>